<evidence type="ECO:0000256" key="2">
    <source>
        <dbReference type="ARBA" id="ARBA00004123"/>
    </source>
</evidence>
<evidence type="ECO:0000256" key="4">
    <source>
        <dbReference type="ARBA" id="ARBA00022670"/>
    </source>
</evidence>
<dbReference type="GO" id="GO:0006508">
    <property type="term" value="P:proteolysis"/>
    <property type="evidence" value="ECO:0007669"/>
    <property type="project" value="UniProtKB-KW"/>
</dbReference>
<evidence type="ECO:0000256" key="1">
    <source>
        <dbReference type="ARBA" id="ARBA00000707"/>
    </source>
</evidence>
<dbReference type="SUPFAM" id="SSF46934">
    <property type="entry name" value="UBA-like"/>
    <property type="match status" value="1"/>
</dbReference>
<dbReference type="CDD" id="cd14355">
    <property type="entry name" value="UBA_UBP28"/>
    <property type="match status" value="1"/>
</dbReference>
<evidence type="ECO:0000256" key="5">
    <source>
        <dbReference type="ARBA" id="ARBA00022786"/>
    </source>
</evidence>
<evidence type="ECO:0000256" key="3">
    <source>
        <dbReference type="ARBA" id="ARBA00012759"/>
    </source>
</evidence>
<dbReference type="FunFam" id="1.10.8.10:FF:000046">
    <property type="entry name" value="ubiquitin carboxyl-terminal hydrolase 28 isoform X2"/>
    <property type="match status" value="1"/>
</dbReference>
<dbReference type="Pfam" id="PF22566">
    <property type="entry name" value="UBA_8"/>
    <property type="match status" value="1"/>
</dbReference>
<dbReference type="InterPro" id="IPR054108">
    <property type="entry name" value="USP25/28_UIM"/>
</dbReference>
<feature type="domain" description="UBA-like" evidence="11">
    <location>
        <begin position="55"/>
        <end position="100"/>
    </location>
</feature>
<keyword evidence="9" id="KW-0539">Nucleus</keyword>
<dbReference type="AlphaFoldDB" id="A0A8C2P073"/>
<keyword evidence="7" id="KW-0788">Thiol protease</keyword>
<reference evidence="12" key="2">
    <citation type="submission" date="2025-08" db="UniProtKB">
        <authorList>
            <consortium name="Ensembl"/>
        </authorList>
    </citation>
    <scope>IDENTIFICATION</scope>
</reference>
<name>A0A8C2P073_CAPHI</name>
<evidence type="ECO:0000256" key="10">
    <source>
        <dbReference type="SAM" id="MobiDB-lite"/>
    </source>
</evidence>
<evidence type="ECO:0000256" key="6">
    <source>
        <dbReference type="ARBA" id="ARBA00022801"/>
    </source>
</evidence>
<keyword evidence="5" id="KW-0833">Ubl conjugation pathway</keyword>
<organism evidence="12">
    <name type="scientific">Capra hircus</name>
    <name type="common">Goat</name>
    <dbReference type="NCBI Taxonomy" id="9925"/>
    <lineage>
        <taxon>Eukaryota</taxon>
        <taxon>Metazoa</taxon>
        <taxon>Chordata</taxon>
        <taxon>Craniata</taxon>
        <taxon>Vertebrata</taxon>
        <taxon>Euteleostomi</taxon>
        <taxon>Mammalia</taxon>
        <taxon>Eutheria</taxon>
        <taxon>Laurasiatheria</taxon>
        <taxon>Artiodactyla</taxon>
        <taxon>Ruminantia</taxon>
        <taxon>Pecora</taxon>
        <taxon>Bovidae</taxon>
        <taxon>Caprinae</taxon>
        <taxon>Capra</taxon>
    </lineage>
</organism>
<dbReference type="GO" id="GO:0004843">
    <property type="term" value="F:cysteine-type deubiquitinase activity"/>
    <property type="evidence" value="ECO:0007669"/>
    <property type="project" value="UniProtKB-EC"/>
</dbReference>
<reference evidence="12" key="1">
    <citation type="submission" date="2019-03" db="EMBL/GenBank/DDBJ databases">
        <title>Genome sequencing and reference-guided assembly of Black Bengal Goat (Capra hircus).</title>
        <authorList>
            <person name="Siddiki A.Z."/>
            <person name="Baten A."/>
            <person name="Billah M."/>
            <person name="Alam M.A.U."/>
            <person name="Shawrob K.S.M."/>
            <person name="Saha S."/>
            <person name="Chowdhury M."/>
            <person name="Rahman A.H."/>
            <person name="Stear M."/>
            <person name="Miah G."/>
            <person name="Das G.B."/>
            <person name="Hossain M.M."/>
            <person name="Kumkum M."/>
            <person name="Islam M.S."/>
            <person name="Mollah A.M."/>
            <person name="Ahsan A."/>
            <person name="Tusar F."/>
            <person name="Khan M.K.I."/>
        </authorList>
    </citation>
    <scope>NUCLEOTIDE SEQUENCE [LARGE SCALE GENOMIC DNA]</scope>
</reference>
<dbReference type="InterPro" id="IPR038765">
    <property type="entry name" value="Papain-like_cys_pep_sf"/>
</dbReference>
<sequence length="221" mass="24662">MCLTVSTLLLGACWFFKVRNGVLKPVYPRCLCLFFTCIQVYFLIDACVHFVSEIQSCQMLLNQLREITGIQDPSFLHEALKASNGDITQAVSLLTDERVKEPSQETAAEPSEEEGSAASKEELAKVIDLTHDSKDDLQAAIALSLLESPKIQADGRDLNRMHEVTSAETKRSKRKRCEVWGENPNPNDWRRVDGWPVGLKNVGNTCWFSAVIQVLTYPGCG</sequence>
<dbReference type="InterPro" id="IPR009060">
    <property type="entry name" value="UBA-like_sf"/>
</dbReference>
<evidence type="ECO:0000256" key="7">
    <source>
        <dbReference type="ARBA" id="ARBA00022807"/>
    </source>
</evidence>
<evidence type="ECO:0000256" key="9">
    <source>
        <dbReference type="ARBA" id="ARBA00023242"/>
    </source>
</evidence>
<dbReference type="GO" id="GO:0005634">
    <property type="term" value="C:nucleus"/>
    <property type="evidence" value="ECO:0007669"/>
    <property type="project" value="UniProtKB-SubCell"/>
</dbReference>
<dbReference type="Gene3D" id="6.10.250.1720">
    <property type="match status" value="1"/>
</dbReference>
<dbReference type="Ensembl" id="ENSCHIT00010018024.1">
    <property type="protein sequence ID" value="ENSCHIP00010012708.1"/>
    <property type="gene ID" value="ENSCHIG00010009438.1"/>
</dbReference>
<evidence type="ECO:0000313" key="12">
    <source>
        <dbReference type="Ensembl" id="ENSCHIP00010012708.1"/>
    </source>
</evidence>
<keyword evidence="4" id="KW-0645">Protease</keyword>
<dbReference type="Pfam" id="PF21909">
    <property type="entry name" value="USP_UIM_N"/>
    <property type="match status" value="1"/>
</dbReference>
<accession>A0A8C2P073</accession>
<comment type="subcellular location">
    <subcellularLocation>
        <location evidence="2">Nucleus</location>
    </subcellularLocation>
</comment>
<protein>
    <recommendedName>
        <fullName evidence="3">ubiquitinyl hydrolase 1</fullName>
        <ecNumber evidence="3">3.4.19.12</ecNumber>
    </recommendedName>
</protein>
<dbReference type="SUPFAM" id="SSF54001">
    <property type="entry name" value="Cysteine proteinases"/>
    <property type="match status" value="1"/>
</dbReference>
<evidence type="ECO:0000259" key="11">
    <source>
        <dbReference type="Pfam" id="PF22566"/>
    </source>
</evidence>
<dbReference type="InterPro" id="IPR054109">
    <property type="entry name" value="UBA_8"/>
</dbReference>
<evidence type="ECO:0000256" key="8">
    <source>
        <dbReference type="ARBA" id="ARBA00022843"/>
    </source>
</evidence>
<comment type="catalytic activity">
    <reaction evidence="1">
        <text>Thiol-dependent hydrolysis of ester, thioester, amide, peptide and isopeptide bonds formed by the C-terminal Gly of ubiquitin (a 76-residue protein attached to proteins as an intracellular targeting signal).</text>
        <dbReference type="EC" id="3.4.19.12"/>
    </reaction>
</comment>
<keyword evidence="8" id="KW-0832">Ubl conjugation</keyword>
<keyword evidence="6" id="KW-0378">Hydrolase</keyword>
<dbReference type="Gene3D" id="1.10.8.10">
    <property type="entry name" value="DNA helicase RuvA subunit, C-terminal domain"/>
    <property type="match status" value="1"/>
</dbReference>
<dbReference type="EC" id="3.4.19.12" evidence="3"/>
<feature type="region of interest" description="Disordered" evidence="10">
    <location>
        <begin position="98"/>
        <end position="119"/>
    </location>
</feature>
<dbReference type="PROSITE" id="PS00972">
    <property type="entry name" value="USP_1"/>
    <property type="match status" value="1"/>
</dbReference>
<proteinExistence type="predicted"/>
<dbReference type="InterPro" id="IPR018200">
    <property type="entry name" value="USP_CS"/>
</dbReference>